<name>A0A078AN17_STYLE</name>
<evidence type="ECO:0000256" key="2">
    <source>
        <dbReference type="SAM" id="MobiDB-lite"/>
    </source>
</evidence>
<feature type="compositionally biased region" description="Low complexity" evidence="2">
    <location>
        <begin position="600"/>
        <end position="609"/>
    </location>
</feature>
<feature type="region of interest" description="Disordered" evidence="2">
    <location>
        <begin position="687"/>
        <end position="729"/>
    </location>
</feature>
<dbReference type="AlphaFoldDB" id="A0A078AN17"/>
<feature type="region of interest" description="Disordered" evidence="2">
    <location>
        <begin position="590"/>
        <end position="610"/>
    </location>
</feature>
<feature type="compositionally biased region" description="Polar residues" evidence="2">
    <location>
        <begin position="688"/>
        <end position="711"/>
    </location>
</feature>
<dbReference type="InParanoid" id="A0A078AN17"/>
<dbReference type="Proteomes" id="UP000039865">
    <property type="component" value="Unassembled WGS sequence"/>
</dbReference>
<dbReference type="EMBL" id="CCKQ01011753">
    <property type="protein sequence ID" value="CDW83326.1"/>
    <property type="molecule type" value="Genomic_DNA"/>
</dbReference>
<reference evidence="3 4" key="1">
    <citation type="submission" date="2014-06" db="EMBL/GenBank/DDBJ databases">
        <authorList>
            <person name="Swart Estienne"/>
        </authorList>
    </citation>
    <scope>NUCLEOTIDE SEQUENCE [LARGE SCALE GENOMIC DNA]</scope>
    <source>
        <strain evidence="3 4">130c</strain>
    </source>
</reference>
<gene>
    <name evidence="3" type="primary">Contig10759.g11509</name>
    <name evidence="3" type="ORF">STYLEM_12369</name>
</gene>
<accession>A0A078AN17</accession>
<evidence type="ECO:0000313" key="4">
    <source>
        <dbReference type="Proteomes" id="UP000039865"/>
    </source>
</evidence>
<feature type="region of interest" description="Disordered" evidence="2">
    <location>
        <begin position="108"/>
        <end position="127"/>
    </location>
</feature>
<evidence type="ECO:0000313" key="3">
    <source>
        <dbReference type="EMBL" id="CDW83326.1"/>
    </source>
</evidence>
<keyword evidence="4" id="KW-1185">Reference proteome</keyword>
<feature type="coiled-coil region" evidence="1">
    <location>
        <begin position="402"/>
        <end position="454"/>
    </location>
</feature>
<proteinExistence type="predicted"/>
<feature type="region of interest" description="Disordered" evidence="2">
    <location>
        <begin position="769"/>
        <end position="789"/>
    </location>
</feature>
<feature type="compositionally biased region" description="Basic and acidic residues" evidence="2">
    <location>
        <begin position="777"/>
        <end position="789"/>
    </location>
</feature>
<organism evidence="3 4">
    <name type="scientific">Stylonychia lemnae</name>
    <name type="common">Ciliate</name>
    <dbReference type="NCBI Taxonomy" id="5949"/>
    <lineage>
        <taxon>Eukaryota</taxon>
        <taxon>Sar</taxon>
        <taxon>Alveolata</taxon>
        <taxon>Ciliophora</taxon>
        <taxon>Intramacronucleata</taxon>
        <taxon>Spirotrichea</taxon>
        <taxon>Stichotrichia</taxon>
        <taxon>Sporadotrichida</taxon>
        <taxon>Oxytrichidae</taxon>
        <taxon>Stylonychinae</taxon>
        <taxon>Stylonychia</taxon>
    </lineage>
</organism>
<evidence type="ECO:0000256" key="1">
    <source>
        <dbReference type="SAM" id="Coils"/>
    </source>
</evidence>
<feature type="compositionally biased region" description="Basic and acidic residues" evidence="2">
    <location>
        <begin position="108"/>
        <end position="118"/>
    </location>
</feature>
<sequence>MLDSRLNNSFSNGTTPTMLKHRWNKIFQPLVQNTNQNLEGLPSHRGLHQSYVDQCHLMRELQEQKILINHYEKQLFTNNISKSHNSRQPMQGGKKSYASKNIQDSELDLKDFEQEEPARNQTSIKKKKKVDFMQDIDQSPELRKKSFGTNLELKPKPTILSSNDKSIGDDLQFHSTQITSLKTEYDKQRLEQDERINTIEVEVQRMLKYVLKTEQNHSSKIDNQASELNLLKSQFSNLTMKFNELQSEHTLLLNSNKNIKIPDYNVLQQKLLEELGTFKTQLSTRVNSMNEYSLQKYNKIKETLTQDVDDFTKLQQEKINQTIKNINTGDEVQFVRQQDQLKELQKEIDYFKDMLIGGIDTALQGEQIKQSMIDKMLDMIKVNQVEIQNHSQVNVEHQDQIAEAVLNLKQGMEQELEHYREESENKYLDILSQNKLLEIQLEEIRTNFLEIKREQIDKKVIEPQHEKTSTGGIETEQSLKFQNAKSMLPFEQRVSRFNANTSDVDVYLQAARQRKRLRDYTFDETIRKSRFLNTQEGFEFDELHYKFEENTIRYYSQQREGMNNSLDRDYNDSFNFLQGGRSQQQILKQQKKQQQELKKQTQQQNQKIQSPEYLISFNKEGELSPSPVADKVRLITSRDNPLTMSQLNDEQQQFSQNGNSHQKQQKITDNQNQNIRTSFHEEFIKLGSKNQSKIRSPNQKVRNNGRNQQKIPSAERYQKEDVEQQNSPLKQNYFYMKTSAAKDSGFKNSIQNSSNLKNHSTQLEEPIFQHARQSRNSQRDKNQDYDNDERKYDFGIQQFEDGEIIYNEGQDNRENFESSKDHRFTLGSSVMDQSQNKQNYLQNQYMKTPSFRLD</sequence>
<feature type="region of interest" description="Disordered" evidence="2">
    <location>
        <begin position="652"/>
        <end position="672"/>
    </location>
</feature>
<keyword evidence="1" id="KW-0175">Coiled coil</keyword>
<protein>
    <submittedName>
        <fullName evidence="3">Uncharacterized protein</fullName>
    </submittedName>
</protein>